<dbReference type="PANTHER" id="PTHR33371:SF16">
    <property type="entry name" value="MCE-FAMILY PROTEIN MCE3F"/>
    <property type="match status" value="1"/>
</dbReference>
<dbReference type="NCBIfam" id="TIGR00996">
    <property type="entry name" value="Mtu_fam_mce"/>
    <property type="match status" value="1"/>
</dbReference>
<dbReference type="Pfam" id="PF02470">
    <property type="entry name" value="MlaD"/>
    <property type="match status" value="1"/>
</dbReference>
<dbReference type="InterPro" id="IPR005693">
    <property type="entry name" value="Mce"/>
</dbReference>
<dbReference type="RefSeq" id="WP_163756251.1">
    <property type="nucleotide sequence ID" value="NZ_BLKW01000002.1"/>
</dbReference>
<protein>
    <submittedName>
        <fullName evidence="5">Mammalian cell entry protein</fullName>
    </submittedName>
</protein>
<keyword evidence="2" id="KW-0812">Transmembrane</keyword>
<gene>
    <name evidence="5" type="ORF">MBOT_18730</name>
</gene>
<dbReference type="AlphaFoldDB" id="A0A7I9XXK0"/>
<dbReference type="InterPro" id="IPR003399">
    <property type="entry name" value="Mce/MlaD"/>
</dbReference>
<dbReference type="EMBL" id="BLKW01000002">
    <property type="protein sequence ID" value="GFG74508.1"/>
    <property type="molecule type" value="Genomic_DNA"/>
</dbReference>
<proteinExistence type="predicted"/>
<dbReference type="Proteomes" id="UP000465361">
    <property type="component" value="Unassembled WGS sequence"/>
</dbReference>
<feature type="compositionally biased region" description="Pro residues" evidence="1">
    <location>
        <begin position="435"/>
        <end position="453"/>
    </location>
</feature>
<evidence type="ECO:0000313" key="5">
    <source>
        <dbReference type="EMBL" id="GFG74508.1"/>
    </source>
</evidence>
<dbReference type="PANTHER" id="PTHR33371">
    <property type="entry name" value="INTERMEMBRANE PHOSPHOLIPID TRANSPORT SYSTEM BINDING PROTEIN MLAD-RELATED"/>
    <property type="match status" value="1"/>
</dbReference>
<sequence>MLTRFVRIQLTIFTITSIIGVLVMIFSYLQVPTLLGIGRVTVTLELPDTGGLYRFSNVTYRGVQIGKVTAVQLTRYGAKATLSLADSPKIPADLQAEVHSISAVGEQYVDLRPRTDSPPYLRDGSVIPMRETTIPQQVGPMLDQVSALINSVPEEKLSALIDSSFASFSGSGYDLGSIFDSSARVAADANSVSDRTRALFDDTKPLLDSQAQTADSIRLWARSLAGVTEQVATDDTQVRRLLQTGPGAADEAARLLDQVKPTLPVLLANLTTIGQIGVTYHPSLEQLLVLLPPVIADLQVASPSNNYIGLPSGGFHFAIADPPACTVGFLPPSQWRSPADTTTVDTPDGLYCKLPQDSPIAVRGARNYPCMGHPGKRAPTVEICNSDKPFEPLAMRQHVLGPYPLDPNLLSQGVPPDDRITFNDRIFAPTQGTPLTPPQNIPSPPKLPPPPSMEPLGPGHPAGAPPLGAPGNPAVPRSPAVPENHAPPLLPSGNEASLPPLESLAPMDSPDAMTPVPVAPRTSTSVPPPSAAPSAAPSSFEPSGSGDAPSVAVTEYNPRTGSYLGSDGHIYRQSDLVTPADHKTKTWKDLILPRHA</sequence>
<evidence type="ECO:0000259" key="4">
    <source>
        <dbReference type="Pfam" id="PF11887"/>
    </source>
</evidence>
<keyword evidence="2" id="KW-0472">Membrane</keyword>
<organism evidence="5 6">
    <name type="scientific">Mycobacterium botniense</name>
    <dbReference type="NCBI Taxonomy" id="84962"/>
    <lineage>
        <taxon>Bacteria</taxon>
        <taxon>Bacillati</taxon>
        <taxon>Actinomycetota</taxon>
        <taxon>Actinomycetes</taxon>
        <taxon>Mycobacteriales</taxon>
        <taxon>Mycobacteriaceae</taxon>
        <taxon>Mycobacterium</taxon>
    </lineage>
</organism>
<evidence type="ECO:0000313" key="6">
    <source>
        <dbReference type="Proteomes" id="UP000465361"/>
    </source>
</evidence>
<name>A0A7I9XXK0_9MYCO</name>
<reference evidence="5 6" key="1">
    <citation type="journal article" date="2019" name="Emerg. Microbes Infect.">
        <title>Comprehensive subspecies identification of 175 nontuberculous mycobacteria species based on 7547 genomic profiles.</title>
        <authorList>
            <person name="Matsumoto Y."/>
            <person name="Kinjo T."/>
            <person name="Motooka D."/>
            <person name="Nabeya D."/>
            <person name="Jung N."/>
            <person name="Uechi K."/>
            <person name="Horii T."/>
            <person name="Iida T."/>
            <person name="Fujita J."/>
            <person name="Nakamura S."/>
        </authorList>
    </citation>
    <scope>NUCLEOTIDE SEQUENCE [LARGE SCALE GENOMIC DNA]</scope>
    <source>
        <strain evidence="5 6">JCM 17322</strain>
    </source>
</reference>
<dbReference type="InterPro" id="IPR052336">
    <property type="entry name" value="MlaD_Phospholipid_Transporter"/>
</dbReference>
<keyword evidence="2" id="KW-1133">Transmembrane helix</keyword>
<evidence type="ECO:0000256" key="2">
    <source>
        <dbReference type="SAM" id="Phobius"/>
    </source>
</evidence>
<evidence type="ECO:0000259" key="3">
    <source>
        <dbReference type="Pfam" id="PF02470"/>
    </source>
</evidence>
<feature type="domain" description="Mammalian cell entry C-terminal" evidence="4">
    <location>
        <begin position="119"/>
        <end position="288"/>
    </location>
</feature>
<dbReference type="Pfam" id="PF11887">
    <property type="entry name" value="Mce4_CUP1"/>
    <property type="match status" value="1"/>
</dbReference>
<evidence type="ECO:0000256" key="1">
    <source>
        <dbReference type="SAM" id="MobiDB-lite"/>
    </source>
</evidence>
<dbReference type="InterPro" id="IPR024516">
    <property type="entry name" value="Mce_C"/>
</dbReference>
<feature type="domain" description="Mce/MlaD" evidence="3">
    <location>
        <begin position="40"/>
        <end position="113"/>
    </location>
</feature>
<comment type="caution">
    <text evidence="5">The sequence shown here is derived from an EMBL/GenBank/DDBJ whole genome shotgun (WGS) entry which is preliminary data.</text>
</comment>
<keyword evidence="6" id="KW-1185">Reference proteome</keyword>
<feature type="transmembrane region" description="Helical" evidence="2">
    <location>
        <begin position="12"/>
        <end position="31"/>
    </location>
</feature>
<accession>A0A7I9XXK0</accession>
<feature type="region of interest" description="Disordered" evidence="1">
    <location>
        <begin position="428"/>
        <end position="567"/>
    </location>
</feature>
<feature type="compositionally biased region" description="Low complexity" evidence="1">
    <location>
        <begin position="514"/>
        <end position="525"/>
    </location>
</feature>
<dbReference type="GO" id="GO:0005576">
    <property type="term" value="C:extracellular region"/>
    <property type="evidence" value="ECO:0007669"/>
    <property type="project" value="TreeGrafter"/>
</dbReference>